<gene>
    <name evidence="2" type="ORF">A1QO_04430</name>
</gene>
<evidence type="ECO:0000313" key="3">
    <source>
        <dbReference type="Proteomes" id="UP000094741"/>
    </source>
</evidence>
<dbReference type="InterPro" id="IPR025489">
    <property type="entry name" value="DUF4381"/>
</dbReference>
<dbReference type="Pfam" id="PF14316">
    <property type="entry name" value="DUF4381"/>
    <property type="match status" value="1"/>
</dbReference>
<sequence>MSIEHTPPSTYILRNLHDIAIPESVRWFPQTIGWKMVGFALLLVALYFAYGMVRHWWTNRYRQEAVLALKSIDPQEKKAAERAFKILKVVLRHLDSRNARLFGQPCLNQLDAYRTSNKKASPLFTDALSQRWMQSLIDPKTELTRDQRVEVINKSLEWIKSHGTSVVLSSTEKGNA</sequence>
<dbReference type="eggNOG" id="ENOG50338HW">
    <property type="taxonomic scope" value="Bacteria"/>
</dbReference>
<feature type="transmembrane region" description="Helical" evidence="1">
    <location>
        <begin position="32"/>
        <end position="53"/>
    </location>
</feature>
<evidence type="ECO:0000256" key="1">
    <source>
        <dbReference type="SAM" id="Phobius"/>
    </source>
</evidence>
<evidence type="ECO:0000313" key="2">
    <source>
        <dbReference type="EMBL" id="OEE37112.1"/>
    </source>
</evidence>
<keyword evidence="1" id="KW-0472">Membrane</keyword>
<reference evidence="2 3" key="1">
    <citation type="journal article" date="2012" name="Science">
        <title>Ecological populations of bacteria act as socially cohesive units of antibiotic production and resistance.</title>
        <authorList>
            <person name="Cordero O.X."/>
            <person name="Wildschutte H."/>
            <person name="Kirkup B."/>
            <person name="Proehl S."/>
            <person name="Ngo L."/>
            <person name="Hussain F."/>
            <person name="Le Roux F."/>
            <person name="Mincer T."/>
            <person name="Polz M.F."/>
        </authorList>
    </citation>
    <scope>NUCLEOTIDE SEQUENCE [LARGE SCALE GENOMIC DNA]</scope>
    <source>
        <strain evidence="2 3">ZF-129</strain>
    </source>
</reference>
<comment type="caution">
    <text evidence="2">The sequence shown here is derived from an EMBL/GenBank/DDBJ whole genome shotgun (WGS) entry which is preliminary data.</text>
</comment>
<dbReference type="OrthoDB" id="6398942at2"/>
<dbReference type="EMBL" id="AJYQ02000027">
    <property type="protein sequence ID" value="OEE37112.1"/>
    <property type="molecule type" value="Genomic_DNA"/>
</dbReference>
<organism evidence="2 3">
    <name type="scientific">Vibrio genomosp. F10 str. ZF-129</name>
    <dbReference type="NCBI Taxonomy" id="1187848"/>
    <lineage>
        <taxon>Bacteria</taxon>
        <taxon>Pseudomonadati</taxon>
        <taxon>Pseudomonadota</taxon>
        <taxon>Gammaproteobacteria</taxon>
        <taxon>Vibrionales</taxon>
        <taxon>Vibrionaceae</taxon>
        <taxon>Vibrio</taxon>
    </lineage>
</organism>
<name>A0A1E5BI99_9VIBR</name>
<dbReference type="AlphaFoldDB" id="A0A1E5BI99"/>
<keyword evidence="1" id="KW-0812">Transmembrane</keyword>
<accession>A0A1E5BI99</accession>
<evidence type="ECO:0008006" key="4">
    <source>
        <dbReference type="Google" id="ProtNLM"/>
    </source>
</evidence>
<dbReference type="RefSeq" id="WP_017039344.1">
    <property type="nucleotide sequence ID" value="NZ_AJYQ02000027.1"/>
</dbReference>
<keyword evidence="1" id="KW-1133">Transmembrane helix</keyword>
<proteinExistence type="predicted"/>
<dbReference type="Proteomes" id="UP000094741">
    <property type="component" value="Unassembled WGS sequence"/>
</dbReference>
<dbReference type="STRING" id="1187848.A1QO_04430"/>
<protein>
    <recommendedName>
        <fullName evidence="4">DUF4381 domain-containing protein</fullName>
    </recommendedName>
</protein>